<dbReference type="PANTHER" id="PTHR42943:SF2">
    <property type="entry name" value="GLUTATHIONE S-TRANSFERASE KAPPA 1"/>
    <property type="match status" value="1"/>
</dbReference>
<dbReference type="RefSeq" id="WP_072745647.1">
    <property type="nucleotide sequence ID" value="NZ_FOHL01000002.1"/>
</dbReference>
<name>A0A1M7RR67_9RHOB</name>
<dbReference type="EMBL" id="FRDL01000001">
    <property type="protein sequence ID" value="SHN48817.1"/>
    <property type="molecule type" value="Genomic_DNA"/>
</dbReference>
<feature type="domain" description="DSBA-like thioredoxin" evidence="3">
    <location>
        <begin position="18"/>
        <end position="206"/>
    </location>
</feature>
<dbReference type="Gene3D" id="3.40.30.10">
    <property type="entry name" value="Glutaredoxin"/>
    <property type="match status" value="1"/>
</dbReference>
<comment type="catalytic activity">
    <reaction evidence="1">
        <text>2-hydroxychromene-2-carboxylate = (3E)-4-(2-hydroxyphenyl)-2-oxobut-3-enoate</text>
        <dbReference type="Rhea" id="RHEA:27401"/>
        <dbReference type="ChEBI" id="CHEBI:59350"/>
        <dbReference type="ChEBI" id="CHEBI:59353"/>
        <dbReference type="EC" id="5.99.1.4"/>
    </reaction>
</comment>
<comment type="similarity">
    <text evidence="1">Belongs to the GST superfamily. NadH family.</text>
</comment>
<gene>
    <name evidence="4" type="ORF">SAMN05216200_10126</name>
</gene>
<dbReference type="InterPro" id="IPR001853">
    <property type="entry name" value="DSBA-like_thioredoxin_dom"/>
</dbReference>
<keyword evidence="1 4" id="KW-0413">Isomerase</keyword>
<dbReference type="GO" id="GO:0004602">
    <property type="term" value="F:glutathione peroxidase activity"/>
    <property type="evidence" value="ECO:0007669"/>
    <property type="project" value="TreeGrafter"/>
</dbReference>
<dbReference type="STRING" id="1189325.SAMN04488119_102492"/>
<evidence type="ECO:0000256" key="2">
    <source>
        <dbReference type="PIRSR" id="PIRSR006386-1"/>
    </source>
</evidence>
<feature type="active site" description="Nucleophile" evidence="2">
    <location>
        <position position="26"/>
    </location>
</feature>
<dbReference type="SUPFAM" id="SSF52833">
    <property type="entry name" value="Thioredoxin-like"/>
    <property type="match status" value="1"/>
</dbReference>
<organism evidence="4 5">
    <name type="scientific">Oceanicella actignis</name>
    <dbReference type="NCBI Taxonomy" id="1189325"/>
    <lineage>
        <taxon>Bacteria</taxon>
        <taxon>Pseudomonadati</taxon>
        <taxon>Pseudomonadota</taxon>
        <taxon>Alphaproteobacteria</taxon>
        <taxon>Rhodobacterales</taxon>
        <taxon>Paracoccaceae</taxon>
        <taxon>Oceanicella</taxon>
    </lineage>
</organism>
<dbReference type="PIRSF" id="PIRSF006386">
    <property type="entry name" value="HCCAis_GSTk"/>
    <property type="match status" value="1"/>
</dbReference>
<sequence length="211" mass="23037">MPQDAPDPAADSAAERVIEYFFSPLSPFCCLAGLRLEEIAARHRVRVRYIPFDIMKVFAAVGAQPVGKRHPSRQEYRLQELRRLARLSGIPLRLSPAHWPTDPAPASIALVAAQRAGAGDVGRAAHALMRACWVEEQDIARPEVIARALAEGGIDAGALSPDARDRAEYEANADLALARGVFGAPFYIVGDERFWGQDRLGHLDLHLSGLL</sequence>
<evidence type="ECO:0000313" key="5">
    <source>
        <dbReference type="Proteomes" id="UP000184066"/>
    </source>
</evidence>
<evidence type="ECO:0000259" key="3">
    <source>
        <dbReference type="Pfam" id="PF01323"/>
    </source>
</evidence>
<dbReference type="Pfam" id="PF01323">
    <property type="entry name" value="DSBA"/>
    <property type="match status" value="1"/>
</dbReference>
<evidence type="ECO:0000313" key="4">
    <source>
        <dbReference type="EMBL" id="SHN48817.1"/>
    </source>
</evidence>
<dbReference type="GO" id="GO:1901170">
    <property type="term" value="P:naphthalene catabolic process"/>
    <property type="evidence" value="ECO:0007669"/>
    <property type="project" value="InterPro"/>
</dbReference>
<dbReference type="OrthoDB" id="5244108at2"/>
<reference evidence="4 5" key="1">
    <citation type="submission" date="2016-12" db="EMBL/GenBank/DDBJ databases">
        <authorList>
            <person name="Song W.-J."/>
            <person name="Kurnit D.M."/>
        </authorList>
    </citation>
    <scope>NUCLEOTIDE SEQUENCE [LARGE SCALE GENOMIC DNA]</scope>
    <source>
        <strain evidence="4 5">CGMCC 1.10808</strain>
    </source>
</reference>
<dbReference type="InterPro" id="IPR044087">
    <property type="entry name" value="NahD-like"/>
</dbReference>
<dbReference type="EC" id="5.99.1.4" evidence="1"/>
<dbReference type="GO" id="GO:0006749">
    <property type="term" value="P:glutathione metabolic process"/>
    <property type="evidence" value="ECO:0007669"/>
    <property type="project" value="TreeGrafter"/>
</dbReference>
<proteinExistence type="inferred from homology"/>
<accession>A0A1M7RR67</accession>
<dbReference type="AlphaFoldDB" id="A0A1M7RR67"/>
<dbReference type="CDD" id="cd03022">
    <property type="entry name" value="DsbA_HCCA_Iso"/>
    <property type="match status" value="1"/>
</dbReference>
<dbReference type="GO" id="GO:0018845">
    <property type="term" value="F:2-hydroxychromene-2-carboxylate isomerase activity"/>
    <property type="evidence" value="ECO:0007669"/>
    <property type="project" value="UniProtKB-UniRule"/>
</dbReference>
<dbReference type="Proteomes" id="UP000184066">
    <property type="component" value="Unassembled WGS sequence"/>
</dbReference>
<protein>
    <recommendedName>
        <fullName evidence="1">2-hydroxychromene-2-carboxylate isomerase</fullName>
        <ecNumber evidence="1">5.99.1.4</ecNumber>
    </recommendedName>
</protein>
<dbReference type="InterPro" id="IPR036249">
    <property type="entry name" value="Thioredoxin-like_sf"/>
</dbReference>
<dbReference type="InterPro" id="IPR051924">
    <property type="entry name" value="GST_Kappa/NadH"/>
</dbReference>
<dbReference type="InterPro" id="IPR014440">
    <property type="entry name" value="HCCAis_GSTk"/>
</dbReference>
<dbReference type="PANTHER" id="PTHR42943">
    <property type="entry name" value="GLUTATHIONE S-TRANSFERASE KAPPA"/>
    <property type="match status" value="1"/>
</dbReference>
<dbReference type="GO" id="GO:0004364">
    <property type="term" value="F:glutathione transferase activity"/>
    <property type="evidence" value="ECO:0007669"/>
    <property type="project" value="TreeGrafter"/>
</dbReference>
<evidence type="ECO:0000256" key="1">
    <source>
        <dbReference type="PIRNR" id="PIRNR006386"/>
    </source>
</evidence>
<keyword evidence="5" id="KW-1185">Reference proteome</keyword>